<reference evidence="1" key="2">
    <citation type="journal article" date="2024" name="Plant">
        <title>Genomic evolution and insights into agronomic trait innovations of Sesamum species.</title>
        <authorList>
            <person name="Miao H."/>
            <person name="Wang L."/>
            <person name="Qu L."/>
            <person name="Liu H."/>
            <person name="Sun Y."/>
            <person name="Le M."/>
            <person name="Wang Q."/>
            <person name="Wei S."/>
            <person name="Zheng Y."/>
            <person name="Lin W."/>
            <person name="Duan Y."/>
            <person name="Cao H."/>
            <person name="Xiong S."/>
            <person name="Wang X."/>
            <person name="Wei L."/>
            <person name="Li C."/>
            <person name="Ma Q."/>
            <person name="Ju M."/>
            <person name="Zhao R."/>
            <person name="Li G."/>
            <person name="Mu C."/>
            <person name="Tian Q."/>
            <person name="Mei H."/>
            <person name="Zhang T."/>
            <person name="Gao T."/>
            <person name="Zhang H."/>
        </authorList>
    </citation>
    <scope>NUCLEOTIDE SEQUENCE</scope>
    <source>
        <strain evidence="1">3651</strain>
    </source>
</reference>
<dbReference type="EMBL" id="JACGWO010000002">
    <property type="protein sequence ID" value="KAK4434578.1"/>
    <property type="molecule type" value="Genomic_DNA"/>
</dbReference>
<organism evidence="1 2">
    <name type="scientific">Sesamum alatum</name>
    <dbReference type="NCBI Taxonomy" id="300844"/>
    <lineage>
        <taxon>Eukaryota</taxon>
        <taxon>Viridiplantae</taxon>
        <taxon>Streptophyta</taxon>
        <taxon>Embryophyta</taxon>
        <taxon>Tracheophyta</taxon>
        <taxon>Spermatophyta</taxon>
        <taxon>Magnoliopsida</taxon>
        <taxon>eudicotyledons</taxon>
        <taxon>Gunneridae</taxon>
        <taxon>Pentapetalae</taxon>
        <taxon>asterids</taxon>
        <taxon>lamiids</taxon>
        <taxon>Lamiales</taxon>
        <taxon>Pedaliaceae</taxon>
        <taxon>Sesamum</taxon>
    </lineage>
</organism>
<gene>
    <name evidence="1" type="ORF">Salat_0620600</name>
</gene>
<proteinExistence type="predicted"/>
<evidence type="ECO:0000313" key="2">
    <source>
        <dbReference type="Proteomes" id="UP001293254"/>
    </source>
</evidence>
<comment type="caution">
    <text evidence="1">The sequence shown here is derived from an EMBL/GenBank/DDBJ whole genome shotgun (WGS) entry which is preliminary data.</text>
</comment>
<accession>A0AAE1YRZ9</accession>
<dbReference type="Proteomes" id="UP001293254">
    <property type="component" value="Unassembled WGS sequence"/>
</dbReference>
<keyword evidence="2" id="KW-1185">Reference proteome</keyword>
<name>A0AAE1YRZ9_9LAMI</name>
<protein>
    <submittedName>
        <fullName evidence="1">Uncharacterized protein</fullName>
    </submittedName>
</protein>
<sequence length="135" mass="15603">MERDLTDLGRMLSLTEEESDKVNIPSEIWQKRENLQLTLVGRVLSRKWVNFEALRVTLFRMLNPGKGMRIQSLNAERFLLTLTISLISTEQSKGDHGLLTKQLIVLHFIGENQDPTEVCLDWCTFTVFIHDLPYG</sequence>
<evidence type="ECO:0000313" key="1">
    <source>
        <dbReference type="EMBL" id="KAK4434578.1"/>
    </source>
</evidence>
<reference evidence="1" key="1">
    <citation type="submission" date="2020-06" db="EMBL/GenBank/DDBJ databases">
        <authorList>
            <person name="Li T."/>
            <person name="Hu X."/>
            <person name="Zhang T."/>
            <person name="Song X."/>
            <person name="Zhang H."/>
            <person name="Dai N."/>
            <person name="Sheng W."/>
            <person name="Hou X."/>
            <person name="Wei L."/>
        </authorList>
    </citation>
    <scope>NUCLEOTIDE SEQUENCE</scope>
    <source>
        <strain evidence="1">3651</strain>
        <tissue evidence="1">Leaf</tissue>
    </source>
</reference>
<dbReference type="AlphaFoldDB" id="A0AAE1YRZ9"/>